<reference evidence="1" key="1">
    <citation type="submission" date="2018-01" db="EMBL/GenBank/DDBJ databases">
        <authorList>
            <person name="Mao J.F."/>
        </authorList>
    </citation>
    <scope>NUCLEOTIDE SEQUENCE</scope>
    <source>
        <strain evidence="1">Huo1</strain>
        <tissue evidence="1">Leaf</tissue>
    </source>
</reference>
<keyword evidence="2" id="KW-1185">Reference proteome</keyword>
<accession>A0A8X8X9G5</accession>
<evidence type="ECO:0000313" key="1">
    <source>
        <dbReference type="EMBL" id="KAG6408110.1"/>
    </source>
</evidence>
<dbReference type="Proteomes" id="UP000298416">
    <property type="component" value="Unassembled WGS sequence"/>
</dbReference>
<dbReference type="AlphaFoldDB" id="A0A8X8X9G5"/>
<sequence length="173" mass="20112">MKNMLMLTWIHAMLEKRVHEIALRMRARDQSHCQLLDQGTAFVPSRTLVLKFITGEGSHFGAFRRKLNFVVARSSLLIVETMADYRQFSPSVPSANLSQGTQESNQYRRTSYRKCDRARRSWSDREDVALIDALKELVAQGWKSDNGFRSGYQKKLKHWLKMDFPNTDLENSL</sequence>
<protein>
    <submittedName>
        <fullName evidence="1">Uncharacterized protein</fullName>
    </submittedName>
</protein>
<comment type="caution">
    <text evidence="1">The sequence shown here is derived from an EMBL/GenBank/DDBJ whole genome shotgun (WGS) entry which is preliminary data.</text>
</comment>
<organism evidence="1">
    <name type="scientific">Salvia splendens</name>
    <name type="common">Scarlet sage</name>
    <dbReference type="NCBI Taxonomy" id="180675"/>
    <lineage>
        <taxon>Eukaryota</taxon>
        <taxon>Viridiplantae</taxon>
        <taxon>Streptophyta</taxon>
        <taxon>Embryophyta</taxon>
        <taxon>Tracheophyta</taxon>
        <taxon>Spermatophyta</taxon>
        <taxon>Magnoliopsida</taxon>
        <taxon>eudicotyledons</taxon>
        <taxon>Gunneridae</taxon>
        <taxon>Pentapetalae</taxon>
        <taxon>asterids</taxon>
        <taxon>lamiids</taxon>
        <taxon>Lamiales</taxon>
        <taxon>Lamiaceae</taxon>
        <taxon>Nepetoideae</taxon>
        <taxon>Mentheae</taxon>
        <taxon>Salviinae</taxon>
        <taxon>Salvia</taxon>
        <taxon>Salvia subgen. Calosphace</taxon>
        <taxon>core Calosphace</taxon>
    </lineage>
</organism>
<dbReference type="EMBL" id="PNBA02000011">
    <property type="protein sequence ID" value="KAG6408110.1"/>
    <property type="molecule type" value="Genomic_DNA"/>
</dbReference>
<proteinExistence type="predicted"/>
<name>A0A8X8X9G5_SALSN</name>
<reference evidence="1" key="2">
    <citation type="submission" date="2020-08" db="EMBL/GenBank/DDBJ databases">
        <title>Plant Genome Project.</title>
        <authorList>
            <person name="Zhang R.-G."/>
        </authorList>
    </citation>
    <scope>NUCLEOTIDE SEQUENCE</scope>
    <source>
        <strain evidence="1">Huo1</strain>
        <tissue evidence="1">Leaf</tissue>
    </source>
</reference>
<evidence type="ECO:0000313" key="2">
    <source>
        <dbReference type="Proteomes" id="UP000298416"/>
    </source>
</evidence>
<gene>
    <name evidence="1" type="ORF">SASPL_131113</name>
</gene>